<evidence type="ECO:0000256" key="6">
    <source>
        <dbReference type="ARBA" id="ARBA00023239"/>
    </source>
</evidence>
<dbReference type="NCBIfam" id="TIGR00109">
    <property type="entry name" value="hemH"/>
    <property type="match status" value="1"/>
</dbReference>
<evidence type="ECO:0000256" key="3">
    <source>
        <dbReference type="ARBA" id="ARBA00022723"/>
    </source>
</evidence>
<keyword evidence="7 9" id="KW-0627">Porphyrin biosynthesis</keyword>
<evidence type="ECO:0000256" key="10">
    <source>
        <dbReference type="RuleBase" id="RU000607"/>
    </source>
</evidence>
<dbReference type="Pfam" id="PF00762">
    <property type="entry name" value="Ferrochelatase"/>
    <property type="match status" value="1"/>
</dbReference>
<evidence type="ECO:0000256" key="4">
    <source>
        <dbReference type="ARBA" id="ARBA00023004"/>
    </source>
</evidence>
<feature type="binding site" evidence="9">
    <location>
        <position position="201"/>
    </location>
    <ligand>
        <name>Fe(2+)</name>
        <dbReference type="ChEBI" id="CHEBI:29033"/>
    </ligand>
</feature>
<evidence type="ECO:0000313" key="11">
    <source>
        <dbReference type="EMBL" id="QEA14140.1"/>
    </source>
</evidence>
<keyword evidence="3 9" id="KW-0479">Metal-binding</keyword>
<reference evidence="11 12" key="1">
    <citation type="submission" date="2019-07" db="EMBL/GenBank/DDBJ databases">
        <title>Complete genome sequence of Comamonas sp. NLF 7-7 isolated from livestock.</title>
        <authorList>
            <person name="Kim D.H."/>
            <person name="Kim J.G."/>
        </authorList>
    </citation>
    <scope>NUCLEOTIDE SEQUENCE [LARGE SCALE GENOMIC DNA]</scope>
    <source>
        <strain evidence="11 12">NLF 7-7</strain>
    </source>
</reference>
<evidence type="ECO:0000256" key="7">
    <source>
        <dbReference type="ARBA" id="ARBA00023244"/>
    </source>
</evidence>
<evidence type="ECO:0000313" key="12">
    <source>
        <dbReference type="Proteomes" id="UP000321199"/>
    </source>
</evidence>
<feature type="binding site" evidence="9">
    <location>
        <position position="282"/>
    </location>
    <ligand>
        <name>Fe(2+)</name>
        <dbReference type="ChEBI" id="CHEBI:29033"/>
    </ligand>
</feature>
<dbReference type="KEGG" id="cof:FOZ74_14505"/>
<comment type="pathway">
    <text evidence="9 10">Porphyrin-containing compound metabolism; protoheme biosynthesis; protoheme from protoporphyrin-IX: step 1/1.</text>
</comment>
<protein>
    <recommendedName>
        <fullName evidence="9 10">Ferrochelatase</fullName>
        <ecNumber evidence="9 10">4.98.1.1</ecNumber>
    </recommendedName>
    <alternativeName>
        <fullName evidence="9">Heme synthase</fullName>
    </alternativeName>
    <alternativeName>
        <fullName evidence="9">Protoheme ferro-lyase</fullName>
    </alternativeName>
</protein>
<dbReference type="HAMAP" id="MF_00323">
    <property type="entry name" value="Ferrochelatase"/>
    <property type="match status" value="1"/>
</dbReference>
<evidence type="ECO:0000256" key="9">
    <source>
        <dbReference type="HAMAP-Rule" id="MF_00323"/>
    </source>
</evidence>
<dbReference type="GO" id="GO:0005737">
    <property type="term" value="C:cytoplasm"/>
    <property type="evidence" value="ECO:0007669"/>
    <property type="project" value="UniProtKB-SubCell"/>
</dbReference>
<organism evidence="11 12">
    <name type="scientific">Comamonas flocculans</name>
    <dbReference type="NCBI Taxonomy" id="2597701"/>
    <lineage>
        <taxon>Bacteria</taxon>
        <taxon>Pseudomonadati</taxon>
        <taxon>Pseudomonadota</taxon>
        <taxon>Betaproteobacteria</taxon>
        <taxon>Burkholderiales</taxon>
        <taxon>Comamonadaceae</taxon>
        <taxon>Comamonas</taxon>
    </lineage>
</organism>
<comment type="catalytic activity">
    <reaction evidence="8">
        <text>Fe-coproporphyrin III + 2 H(+) = coproporphyrin III + Fe(2+)</text>
        <dbReference type="Rhea" id="RHEA:49572"/>
        <dbReference type="ChEBI" id="CHEBI:15378"/>
        <dbReference type="ChEBI" id="CHEBI:29033"/>
        <dbReference type="ChEBI" id="CHEBI:68438"/>
        <dbReference type="ChEBI" id="CHEBI:131725"/>
        <dbReference type="EC" id="4.99.1.9"/>
    </reaction>
    <physiologicalReaction direction="right-to-left" evidence="8">
        <dbReference type="Rhea" id="RHEA:49574"/>
    </physiologicalReaction>
</comment>
<dbReference type="EMBL" id="CP042344">
    <property type="protein sequence ID" value="QEA14140.1"/>
    <property type="molecule type" value="Genomic_DNA"/>
</dbReference>
<dbReference type="PANTHER" id="PTHR11108">
    <property type="entry name" value="FERROCHELATASE"/>
    <property type="match status" value="1"/>
</dbReference>
<dbReference type="CDD" id="cd03411">
    <property type="entry name" value="Ferrochelatase_N"/>
    <property type="match status" value="1"/>
</dbReference>
<dbReference type="SUPFAM" id="SSF53800">
    <property type="entry name" value="Chelatase"/>
    <property type="match status" value="1"/>
</dbReference>
<dbReference type="InterPro" id="IPR033659">
    <property type="entry name" value="Ferrochelatase_N"/>
</dbReference>
<proteinExistence type="inferred from homology"/>
<comment type="function">
    <text evidence="9 10">Catalyzes the ferrous insertion into protoporphyrin IX.</text>
</comment>
<dbReference type="GO" id="GO:0006783">
    <property type="term" value="P:heme biosynthetic process"/>
    <property type="evidence" value="ECO:0007669"/>
    <property type="project" value="UniProtKB-UniRule"/>
</dbReference>
<comment type="similarity">
    <text evidence="1 9 10">Belongs to the ferrochelatase family.</text>
</comment>
<keyword evidence="4 9" id="KW-0408">Iron</keyword>
<dbReference type="GO" id="GO:0004325">
    <property type="term" value="F:ferrochelatase activity"/>
    <property type="evidence" value="ECO:0007669"/>
    <property type="project" value="UniProtKB-UniRule"/>
</dbReference>
<dbReference type="InterPro" id="IPR019772">
    <property type="entry name" value="Ferrochelatase_AS"/>
</dbReference>
<evidence type="ECO:0000256" key="1">
    <source>
        <dbReference type="ARBA" id="ARBA00007718"/>
    </source>
</evidence>
<accession>A0A5B8RXB2</accession>
<dbReference type="InterPro" id="IPR033644">
    <property type="entry name" value="Ferrochelatase_C"/>
</dbReference>
<keyword evidence="6 9" id="KW-0456">Lyase</keyword>
<comment type="subcellular location">
    <subcellularLocation>
        <location evidence="9 10">Cytoplasm</location>
    </subcellularLocation>
</comment>
<keyword evidence="2 9" id="KW-0963">Cytoplasm</keyword>
<dbReference type="UniPathway" id="UPA00252">
    <property type="reaction ID" value="UER00325"/>
</dbReference>
<dbReference type="Proteomes" id="UP000321199">
    <property type="component" value="Chromosome"/>
</dbReference>
<dbReference type="FunFam" id="3.40.50.1400:FF:000002">
    <property type="entry name" value="Ferrochelatase"/>
    <property type="match status" value="1"/>
</dbReference>
<evidence type="ECO:0000256" key="2">
    <source>
        <dbReference type="ARBA" id="ARBA00022490"/>
    </source>
</evidence>
<dbReference type="InterPro" id="IPR001015">
    <property type="entry name" value="Ferrochelatase"/>
</dbReference>
<dbReference type="CDD" id="cd00419">
    <property type="entry name" value="Ferrochelatase_C"/>
    <property type="match status" value="1"/>
</dbReference>
<evidence type="ECO:0000256" key="8">
    <source>
        <dbReference type="ARBA" id="ARBA00024536"/>
    </source>
</evidence>
<gene>
    <name evidence="9" type="primary">hemH</name>
    <name evidence="11" type="ORF">FOZ74_14505</name>
</gene>
<dbReference type="PROSITE" id="PS00534">
    <property type="entry name" value="FERROCHELATASE"/>
    <property type="match status" value="1"/>
</dbReference>
<keyword evidence="12" id="KW-1185">Reference proteome</keyword>
<name>A0A5B8RXB2_9BURK</name>
<dbReference type="GO" id="GO:0046872">
    <property type="term" value="F:metal ion binding"/>
    <property type="evidence" value="ECO:0007669"/>
    <property type="project" value="UniProtKB-KW"/>
</dbReference>
<dbReference type="PANTHER" id="PTHR11108:SF1">
    <property type="entry name" value="FERROCHELATASE, MITOCHONDRIAL"/>
    <property type="match status" value="1"/>
</dbReference>
<dbReference type="Gene3D" id="3.40.50.1400">
    <property type="match status" value="2"/>
</dbReference>
<sequence>MADNAPTTAVLLCNLGTPQAPTTAALRSYLAEFLSDPRVVEIPRAAWWPILHGIILRTRPARSAAKYRSIWTAEGSPLLLWTQKQALMLQGWLAQAGLPTTVLPAMRYGQPAIAAQLQALMAQGVQRVLVLPLYPQYSATTIASVNDAVNQWSTGVRALPELRFVNGYHDQSDYIAALAQSVRQHWQREGGRAEKLLISFHGIPQRNVRLGDPYAEQCHATTELLARELQLNSGEYQLSFQSRFGRAEWLQPYTEPTAIALAQGGTRSLDVICPGFTSDCLETLEEINQEVRDAFLKAGGQSFRYIPCLNDSHAWITALSRIAQQHLAGWPVADKNTSQIAA</sequence>
<comment type="catalytic activity">
    <reaction evidence="9 10">
        <text>heme b + 2 H(+) = protoporphyrin IX + Fe(2+)</text>
        <dbReference type="Rhea" id="RHEA:22584"/>
        <dbReference type="ChEBI" id="CHEBI:15378"/>
        <dbReference type="ChEBI" id="CHEBI:29033"/>
        <dbReference type="ChEBI" id="CHEBI:57306"/>
        <dbReference type="ChEBI" id="CHEBI:60344"/>
        <dbReference type="EC" id="4.98.1.1"/>
    </reaction>
</comment>
<evidence type="ECO:0000256" key="5">
    <source>
        <dbReference type="ARBA" id="ARBA00023133"/>
    </source>
</evidence>
<dbReference type="RefSeq" id="WP_146913721.1">
    <property type="nucleotide sequence ID" value="NZ_CP042344.1"/>
</dbReference>
<dbReference type="AlphaFoldDB" id="A0A5B8RXB2"/>
<dbReference type="EC" id="4.98.1.1" evidence="9 10"/>
<keyword evidence="5 9" id="KW-0350">Heme biosynthesis</keyword>
<dbReference type="OrthoDB" id="9809741at2"/>